<proteinExistence type="predicted"/>
<dbReference type="EMBL" id="BSXT01000984">
    <property type="protein sequence ID" value="GMF37020.1"/>
    <property type="molecule type" value="Genomic_DNA"/>
</dbReference>
<dbReference type="InterPro" id="IPR038081">
    <property type="entry name" value="CalX-like_sf"/>
</dbReference>
<dbReference type="Proteomes" id="UP001165121">
    <property type="component" value="Unassembled WGS sequence"/>
</dbReference>
<sequence length="933" mass="100107">MVIFRLWQRYCLLLVASIIIELVVLRCVEAANGRFQFTQSVYSTTEDFGVAYITVQRSLGSDGRAAVYVSSIPGVGTAVAGRDYKPIFNVSLVWQDGEDFEKALYLPIYNDGKPQESPKTFILKLHDSVGADINPARNRTQIVLEPPSNLVPGSFSFTKSAVATSEGRTLAIPVLWIAGTTPTASAQFQIVCKSACSPGDFNLMSPLTQILQWRRDNYPANTTNRTQNIVLTIPDDGIYEMSEAFLLRLVTVEATEGDTIGTGTIGDVGEIVVTIAGPNNVRPGTLQFDADCFPDCASTKYSIFAGGAARIVIQRRNGSDGDCSVTAATKDDTALVGLDYELLEERILWKEGDTSDREIIVKALMRPDPRLPARRVAVVLRDNTGAPINGAHASTTYVDIYSVTTVFLGDVNFATHEPLQSVLKTPDLSFIELASRNTSSRLQLCPSITVTESGVLSVAIQRNFAAFSVPVRVVVNTVAGTAIPGVDFEPLINAVTTWENEDSEVKQVVVNILKPLSYDPRPRSFWLQLSGVTGAIVGDCNVLEVILVGIAQGPHLLSYDLDMAVGTLTLQMSNPVQASTLDVTKLLLQSERELKDGPTFTFSSLQTAMSSSDGTTIVLSIGSGDLNSLKRVVGLAKSVNSAFLSVDAGLFQYVLNNCQSSGVFGCPPKRTVVTPRSAAISATKFTADTVSPALVSFSLDLPRRLLKLHFSEAIDFATLHIESLTLSETAAGIDLYPLSSSTTRLFSPQPDPLSGAPLRDANRLPADYTFLTLQLGRADVIALSAFGAGKVGIARANTFLGISSTFIADFAGNDVTLVPPGKLLQVSAADCSACPTGSYLVSSCSDLKDRICATCSVCPVPSRPICLCRLLTYNGSSMLAVHSMHVRRVRGITVCSGDRSHLSNLQFLHVNHCAAVDMPAQPDVEATTDEDAI</sequence>
<feature type="domain" description="Calx-beta" evidence="4">
    <location>
        <begin position="429"/>
        <end position="530"/>
    </location>
</feature>
<dbReference type="SMART" id="SM00237">
    <property type="entry name" value="Calx_beta"/>
    <property type="match status" value="2"/>
</dbReference>
<dbReference type="PANTHER" id="PTHR46682:SF1">
    <property type="entry name" value="ADHESION G-PROTEIN COUPLED RECEPTOR V1"/>
    <property type="match status" value="1"/>
</dbReference>
<dbReference type="GO" id="GO:0010855">
    <property type="term" value="F:adenylate cyclase inhibitor activity"/>
    <property type="evidence" value="ECO:0007669"/>
    <property type="project" value="TreeGrafter"/>
</dbReference>
<accession>A0A9W6XES9</accession>
<reference evidence="5" key="1">
    <citation type="submission" date="2023-04" db="EMBL/GenBank/DDBJ databases">
        <title>Phytophthora fragariaefolia NBRC 109709.</title>
        <authorList>
            <person name="Ichikawa N."/>
            <person name="Sato H."/>
            <person name="Tonouchi N."/>
        </authorList>
    </citation>
    <scope>NUCLEOTIDE SEQUENCE</scope>
    <source>
        <strain evidence="5">NBRC 109709</strain>
    </source>
</reference>
<evidence type="ECO:0000313" key="6">
    <source>
        <dbReference type="Proteomes" id="UP001165121"/>
    </source>
</evidence>
<keyword evidence="3" id="KW-0106">Calcium</keyword>
<gene>
    <name evidence="5" type="ORF">Pfra01_001024500</name>
</gene>
<evidence type="ECO:0000256" key="2">
    <source>
        <dbReference type="ARBA" id="ARBA00022737"/>
    </source>
</evidence>
<dbReference type="GO" id="GO:0005737">
    <property type="term" value="C:cytoplasm"/>
    <property type="evidence" value="ECO:0007669"/>
    <property type="project" value="TreeGrafter"/>
</dbReference>
<evidence type="ECO:0000259" key="4">
    <source>
        <dbReference type="SMART" id="SM00237"/>
    </source>
</evidence>
<comment type="caution">
    <text evidence="5">The sequence shown here is derived from an EMBL/GenBank/DDBJ whole genome shotgun (WGS) entry which is preliminary data.</text>
</comment>
<name>A0A9W6XES9_9STRA</name>
<dbReference type="GO" id="GO:0001965">
    <property type="term" value="F:G-protein alpha-subunit binding"/>
    <property type="evidence" value="ECO:0007669"/>
    <property type="project" value="TreeGrafter"/>
</dbReference>
<dbReference type="InterPro" id="IPR003644">
    <property type="entry name" value="Calx_beta"/>
</dbReference>
<dbReference type="GO" id="GO:0004930">
    <property type="term" value="F:G protein-coupled receptor activity"/>
    <property type="evidence" value="ECO:0007669"/>
    <property type="project" value="InterPro"/>
</dbReference>
<dbReference type="AlphaFoldDB" id="A0A9W6XES9"/>
<dbReference type="SUPFAM" id="SSF141072">
    <property type="entry name" value="CalX-like"/>
    <property type="match status" value="4"/>
</dbReference>
<dbReference type="Gene3D" id="2.60.40.2030">
    <property type="match status" value="4"/>
</dbReference>
<dbReference type="OrthoDB" id="194033at2759"/>
<protein>
    <submittedName>
        <fullName evidence="5">Unnamed protein product</fullName>
    </submittedName>
</protein>
<evidence type="ECO:0000256" key="3">
    <source>
        <dbReference type="ARBA" id="ARBA00022837"/>
    </source>
</evidence>
<dbReference type="GO" id="GO:0016020">
    <property type="term" value="C:membrane"/>
    <property type="evidence" value="ECO:0007669"/>
    <property type="project" value="InterPro"/>
</dbReference>
<organism evidence="5 6">
    <name type="scientific">Phytophthora fragariaefolia</name>
    <dbReference type="NCBI Taxonomy" id="1490495"/>
    <lineage>
        <taxon>Eukaryota</taxon>
        <taxon>Sar</taxon>
        <taxon>Stramenopiles</taxon>
        <taxon>Oomycota</taxon>
        <taxon>Peronosporomycetes</taxon>
        <taxon>Peronosporales</taxon>
        <taxon>Peronosporaceae</taxon>
        <taxon>Phytophthora</taxon>
    </lineage>
</organism>
<dbReference type="Pfam" id="PF03160">
    <property type="entry name" value="Calx-beta"/>
    <property type="match status" value="4"/>
</dbReference>
<evidence type="ECO:0000256" key="1">
    <source>
        <dbReference type="ARBA" id="ARBA00022729"/>
    </source>
</evidence>
<keyword evidence="1" id="KW-0732">Signal</keyword>
<keyword evidence="2" id="KW-0677">Repeat</keyword>
<dbReference type="InterPro" id="IPR026919">
    <property type="entry name" value="ADGRV1"/>
</dbReference>
<dbReference type="PANTHER" id="PTHR46682">
    <property type="entry name" value="ADHESION G-PROTEIN COUPLED RECEPTOR V1"/>
    <property type="match status" value="1"/>
</dbReference>
<feature type="domain" description="Calx-beta" evidence="4">
    <location>
        <begin position="22"/>
        <end position="126"/>
    </location>
</feature>
<keyword evidence="6" id="KW-1185">Reference proteome</keyword>
<dbReference type="GO" id="GO:0071277">
    <property type="term" value="P:cellular response to calcium ion"/>
    <property type="evidence" value="ECO:0007669"/>
    <property type="project" value="TreeGrafter"/>
</dbReference>
<evidence type="ECO:0000313" key="5">
    <source>
        <dbReference type="EMBL" id="GMF37020.1"/>
    </source>
</evidence>